<dbReference type="InterPro" id="IPR036286">
    <property type="entry name" value="LexA/Signal_pep-like_sf"/>
</dbReference>
<sequence>MSLDSGSTDSTVGRQPRAVRGGWGFLTIATLSRAYLVLLLALGACATLPMLTGLSGSIVQSGSMEPLISAGDVVLSEPMEADTPPPLGRVVSFPAPAGSATPGTMLHRVIGANDDGSLITAGDANQSVDSSPLDRGDIISQAQLLIPWIGLPAFWLTTTAITPFVLWLVITIAAVVIVALDGAANPRSRRPRGRHFRPSRQGRGPRVPPAELVAAGVVATLIAVTLVAAPPTEVSAAFSATTTTAGSSWETAGPATQLAFTTAPSGSTGGIAWARQPVVAIQNAEGETTSSTASVALTLTNPAGATLACAANPVAAVSGKASFAGCRIDRAGTYTLTARSGALPAALSATFTITTGPASKLVFTAQPGPTSVDTAFAVQPVLAIQDAGGNTVSSAAAVTLGLTSAAGASLTCTANPRAAVAGTATFAGCKITKPGSYSLTATAVGLTAAVSKSVAISAGPAARLVFTTSPSGSTGGIAFGTQPVVAVRDAGGNTVATSTPVTLAITTAAGATLTCSANPATGTGTVAFSGCSIGRAGTYTLTASSGTLTAAVSASFTIAVGHATKLGFTSAPTTTRYNTTFDTQPAVAIQDAGGNTVASTAAVALKLTTAAGATLYCTTNPKAASSGVATFSGCRIDRAGSYTLTATSGVLTPAVSGSYTVTPGPAAKLAFSVNPGGSTGGVAFSGQPTVVVQDAGGNIAAGTSPVTLSLTTANGATLTCTTNPVSSLSGAAAFAGCAVDRAGSYTLRAVSGNLTAATSASVTVATGPAARLVFVSSPGSTTSATTFGNTPAVTVQDAGGNAVTATRQATLALTNAAGATLACTTNPAPSYFGWGFIFSGCSIDKAGTYSLTATAGTLTTVSPAFTVTPGAASKLVFVASGSGGPVNQVWGTQPSVAIQDASGNVVASSAAVTVKLTTPAGATLTCTSNPRAAVSGVATFAGCRVNRAGSYTLTATSGTLAAGVSPGVTIAP</sequence>
<evidence type="ECO:0008006" key="5">
    <source>
        <dbReference type="Google" id="ProtNLM"/>
    </source>
</evidence>
<evidence type="ECO:0000256" key="2">
    <source>
        <dbReference type="SAM" id="Phobius"/>
    </source>
</evidence>
<dbReference type="Proteomes" id="UP000237104">
    <property type="component" value="Unassembled WGS sequence"/>
</dbReference>
<feature type="transmembrane region" description="Helical" evidence="2">
    <location>
        <begin position="207"/>
        <end position="229"/>
    </location>
</feature>
<dbReference type="GO" id="GO:0004252">
    <property type="term" value="F:serine-type endopeptidase activity"/>
    <property type="evidence" value="ECO:0007669"/>
    <property type="project" value="InterPro"/>
</dbReference>
<feature type="compositionally biased region" description="Basic residues" evidence="1">
    <location>
        <begin position="187"/>
        <end position="200"/>
    </location>
</feature>
<dbReference type="CDD" id="cd06530">
    <property type="entry name" value="S26_SPase_I"/>
    <property type="match status" value="1"/>
</dbReference>
<accession>A0A2S3Z8H5</accession>
<evidence type="ECO:0000313" key="3">
    <source>
        <dbReference type="EMBL" id="POH61859.1"/>
    </source>
</evidence>
<gene>
    <name evidence="3" type="ORF">C3B59_14845</name>
</gene>
<dbReference type="AlphaFoldDB" id="A0A2S3Z8H5"/>
<keyword evidence="2" id="KW-0812">Transmembrane</keyword>
<protein>
    <recommendedName>
        <fullName evidence="5">Signal peptidase I</fullName>
    </recommendedName>
</protein>
<evidence type="ECO:0000313" key="4">
    <source>
        <dbReference type="Proteomes" id="UP000237104"/>
    </source>
</evidence>
<dbReference type="InterPro" id="IPR019533">
    <property type="entry name" value="Peptidase_S26"/>
</dbReference>
<dbReference type="EMBL" id="PPXF01000058">
    <property type="protein sequence ID" value="POH61859.1"/>
    <property type="molecule type" value="Genomic_DNA"/>
</dbReference>
<reference evidence="3 4" key="1">
    <citation type="submission" date="2018-01" db="EMBL/GenBank/DDBJ databases">
        <title>Cryobacterium sp. nov., from glaciers in China.</title>
        <authorList>
            <person name="Liu Q."/>
            <person name="Xin Y.-H."/>
        </authorList>
    </citation>
    <scope>NUCLEOTIDE SEQUENCE [LARGE SCALE GENOMIC DNA]</scope>
    <source>
        <strain evidence="3 4">TMB1-8</strain>
    </source>
</reference>
<keyword evidence="2" id="KW-0472">Membrane</keyword>
<comment type="caution">
    <text evidence="3">The sequence shown here is derived from an EMBL/GenBank/DDBJ whole genome shotgun (WGS) entry which is preliminary data.</text>
</comment>
<dbReference type="OrthoDB" id="5241786at2"/>
<feature type="region of interest" description="Disordered" evidence="1">
    <location>
        <begin position="185"/>
        <end position="208"/>
    </location>
</feature>
<evidence type="ECO:0000256" key="1">
    <source>
        <dbReference type="SAM" id="MobiDB-lite"/>
    </source>
</evidence>
<dbReference type="SUPFAM" id="SSF51306">
    <property type="entry name" value="LexA/Signal peptidase"/>
    <property type="match status" value="1"/>
</dbReference>
<name>A0A2S3Z8H5_9MICO</name>
<proteinExistence type="predicted"/>
<feature type="transmembrane region" description="Helical" evidence="2">
    <location>
        <begin position="164"/>
        <end position="186"/>
    </location>
</feature>
<keyword evidence="2" id="KW-1133">Transmembrane helix</keyword>
<dbReference type="GO" id="GO:0006465">
    <property type="term" value="P:signal peptide processing"/>
    <property type="evidence" value="ECO:0007669"/>
    <property type="project" value="InterPro"/>
</dbReference>
<organism evidence="3 4">
    <name type="scientific">Cryobacterium zongtaii</name>
    <dbReference type="NCBI Taxonomy" id="1259217"/>
    <lineage>
        <taxon>Bacteria</taxon>
        <taxon>Bacillati</taxon>
        <taxon>Actinomycetota</taxon>
        <taxon>Actinomycetes</taxon>
        <taxon>Micrococcales</taxon>
        <taxon>Microbacteriaceae</taxon>
        <taxon>Cryobacterium</taxon>
    </lineage>
</organism>
<dbReference type="RefSeq" id="WP_103431978.1">
    <property type="nucleotide sequence ID" value="NZ_PPXF01000058.1"/>
</dbReference>